<dbReference type="EMBL" id="JACJIA010000002">
    <property type="protein sequence ID" value="MBA8949858.1"/>
    <property type="molecule type" value="Genomic_DNA"/>
</dbReference>
<keyword evidence="1" id="KW-0732">Signal</keyword>
<proteinExistence type="predicted"/>
<feature type="signal peptide" evidence="1">
    <location>
        <begin position="1"/>
        <end position="20"/>
    </location>
</feature>
<feature type="chain" id="PRO_5030876554" description="Secreted protein" evidence="1">
    <location>
        <begin position="21"/>
        <end position="189"/>
    </location>
</feature>
<dbReference type="RefSeq" id="WP_182842362.1">
    <property type="nucleotide sequence ID" value="NZ_BAAALP010000096.1"/>
</dbReference>
<accession>A0A7W3QKD8</accession>
<comment type="caution">
    <text evidence="2">The sequence shown here is derived from an EMBL/GenBank/DDBJ whole genome shotgun (WGS) entry which is preliminary data.</text>
</comment>
<keyword evidence="3" id="KW-1185">Reference proteome</keyword>
<evidence type="ECO:0008006" key="4">
    <source>
        <dbReference type="Google" id="ProtNLM"/>
    </source>
</evidence>
<organism evidence="2 3">
    <name type="scientific">Actinomadura namibiensis</name>
    <dbReference type="NCBI Taxonomy" id="182080"/>
    <lineage>
        <taxon>Bacteria</taxon>
        <taxon>Bacillati</taxon>
        <taxon>Actinomycetota</taxon>
        <taxon>Actinomycetes</taxon>
        <taxon>Streptosporangiales</taxon>
        <taxon>Thermomonosporaceae</taxon>
        <taxon>Actinomadura</taxon>
    </lineage>
</organism>
<evidence type="ECO:0000256" key="1">
    <source>
        <dbReference type="SAM" id="SignalP"/>
    </source>
</evidence>
<name>A0A7W3QKD8_ACTNM</name>
<dbReference type="Proteomes" id="UP000572680">
    <property type="component" value="Unassembled WGS sequence"/>
</dbReference>
<dbReference type="AlphaFoldDB" id="A0A7W3QKD8"/>
<protein>
    <recommendedName>
        <fullName evidence="4">Secreted protein</fullName>
    </recommendedName>
</protein>
<gene>
    <name evidence="2" type="ORF">HNR61_001471</name>
</gene>
<sequence>MRNVITRTLAVLGVATAVAAATGAAAGAATSDGGHTAQVRGAAHLDWDGKHTGPWKSDLWIGVDNARATYPDAVSVVPSAASGTVRVKHRFWNTETHQEGTAWFNLDVDCVAVGGPVATITGIVNQQHSPDQAFLEGVRVGLTVYSGAGKQPGRVGALRAGTRDDQIPLCASTAPAWPVKKGGYRVWDR</sequence>
<evidence type="ECO:0000313" key="2">
    <source>
        <dbReference type="EMBL" id="MBA8949858.1"/>
    </source>
</evidence>
<evidence type="ECO:0000313" key="3">
    <source>
        <dbReference type="Proteomes" id="UP000572680"/>
    </source>
</evidence>
<reference evidence="2 3" key="1">
    <citation type="submission" date="2020-08" db="EMBL/GenBank/DDBJ databases">
        <title>Genomic Encyclopedia of Type Strains, Phase IV (KMG-IV): sequencing the most valuable type-strain genomes for metagenomic binning, comparative biology and taxonomic classification.</title>
        <authorList>
            <person name="Goeker M."/>
        </authorList>
    </citation>
    <scope>NUCLEOTIDE SEQUENCE [LARGE SCALE GENOMIC DNA]</scope>
    <source>
        <strain evidence="2 3">DSM 44197</strain>
    </source>
</reference>